<evidence type="ECO:0000256" key="6">
    <source>
        <dbReference type="SAM" id="SignalP"/>
    </source>
</evidence>
<organism evidence="8 9">
    <name type="scientific">Frankliniella occidentalis</name>
    <name type="common">Western flower thrips</name>
    <name type="synonym">Euthrips occidentalis</name>
    <dbReference type="NCBI Taxonomy" id="133901"/>
    <lineage>
        <taxon>Eukaryota</taxon>
        <taxon>Metazoa</taxon>
        <taxon>Ecdysozoa</taxon>
        <taxon>Arthropoda</taxon>
        <taxon>Hexapoda</taxon>
        <taxon>Insecta</taxon>
        <taxon>Pterygota</taxon>
        <taxon>Neoptera</taxon>
        <taxon>Paraneoptera</taxon>
        <taxon>Thysanoptera</taxon>
        <taxon>Terebrantia</taxon>
        <taxon>Thripoidea</taxon>
        <taxon>Thripidae</taxon>
        <taxon>Frankliniella</taxon>
    </lineage>
</organism>
<protein>
    <submittedName>
        <fullName evidence="9">Serine protease HTR4</fullName>
    </submittedName>
</protein>
<feature type="domain" description="IGFBP N-terminal" evidence="7">
    <location>
        <begin position="36"/>
        <end position="113"/>
    </location>
</feature>
<dbReference type="Pfam" id="PF00219">
    <property type="entry name" value="IGFBP"/>
    <property type="match status" value="1"/>
</dbReference>
<dbReference type="InterPro" id="IPR009030">
    <property type="entry name" value="Growth_fac_rcpt_cys_sf"/>
</dbReference>
<dbReference type="RefSeq" id="XP_052122307.1">
    <property type="nucleotide sequence ID" value="XM_052266347.1"/>
</dbReference>
<dbReference type="GeneID" id="113215479"/>
<evidence type="ECO:0000313" key="9">
    <source>
        <dbReference type="RefSeq" id="XP_052122307.1"/>
    </source>
</evidence>
<dbReference type="PANTHER" id="PTHR14186:SF20">
    <property type="entry name" value="CYSTEINE-RICH MOTOR NEURON 1 PROTEIN-LIKE"/>
    <property type="match status" value="1"/>
</dbReference>
<evidence type="ECO:0000256" key="2">
    <source>
        <dbReference type="ARBA" id="ARBA00022525"/>
    </source>
</evidence>
<dbReference type="InterPro" id="IPR011390">
    <property type="entry name" value="IGFBP_rP_mac25"/>
</dbReference>
<reference evidence="9" key="1">
    <citation type="submission" date="2025-08" db="UniProtKB">
        <authorList>
            <consortium name="RefSeq"/>
        </authorList>
    </citation>
    <scope>IDENTIFICATION</scope>
    <source>
        <tissue evidence="9">Whole organism</tissue>
    </source>
</reference>
<keyword evidence="9" id="KW-0645">Protease</keyword>
<dbReference type="KEGG" id="foc:113215479"/>
<dbReference type="GO" id="GO:0005520">
    <property type="term" value="F:insulin-like growth factor binding"/>
    <property type="evidence" value="ECO:0007669"/>
    <property type="project" value="InterPro"/>
</dbReference>
<feature type="signal peptide" evidence="6">
    <location>
        <begin position="1"/>
        <end position="17"/>
    </location>
</feature>
<keyword evidence="4" id="KW-1015">Disulfide bond</keyword>
<keyword evidence="2" id="KW-0964">Secreted</keyword>
<feature type="chain" id="PRO_5038866257" evidence="6">
    <location>
        <begin position="18"/>
        <end position="211"/>
    </location>
</feature>
<evidence type="ECO:0000313" key="8">
    <source>
        <dbReference type="Proteomes" id="UP000504606"/>
    </source>
</evidence>
<feature type="compositionally biased region" description="Gly residues" evidence="5">
    <location>
        <begin position="161"/>
        <end position="170"/>
    </location>
</feature>
<gene>
    <name evidence="9" type="primary">LOC113215479</name>
</gene>
<name>A0A9C6U395_FRAOC</name>
<comment type="subcellular location">
    <subcellularLocation>
        <location evidence="1">Secreted</location>
    </subcellularLocation>
</comment>
<evidence type="ECO:0000256" key="1">
    <source>
        <dbReference type="ARBA" id="ARBA00004613"/>
    </source>
</evidence>
<evidence type="ECO:0000256" key="3">
    <source>
        <dbReference type="ARBA" id="ARBA00022729"/>
    </source>
</evidence>
<dbReference type="GO" id="GO:0001558">
    <property type="term" value="P:regulation of cell growth"/>
    <property type="evidence" value="ECO:0007669"/>
    <property type="project" value="InterPro"/>
</dbReference>
<feature type="compositionally biased region" description="Acidic residues" evidence="5">
    <location>
        <begin position="146"/>
        <end position="158"/>
    </location>
</feature>
<dbReference type="Gene3D" id="4.10.40.20">
    <property type="match status" value="1"/>
</dbReference>
<dbReference type="GO" id="GO:0008233">
    <property type="term" value="F:peptidase activity"/>
    <property type="evidence" value="ECO:0007669"/>
    <property type="project" value="UniProtKB-KW"/>
</dbReference>
<dbReference type="GO" id="GO:0009966">
    <property type="term" value="P:regulation of signal transduction"/>
    <property type="evidence" value="ECO:0007669"/>
    <property type="project" value="TreeGrafter"/>
</dbReference>
<dbReference type="SUPFAM" id="SSF57184">
    <property type="entry name" value="Growth factor receptor domain"/>
    <property type="match status" value="1"/>
</dbReference>
<feature type="region of interest" description="Disordered" evidence="5">
    <location>
        <begin position="146"/>
        <end position="177"/>
    </location>
</feature>
<evidence type="ECO:0000256" key="4">
    <source>
        <dbReference type="ARBA" id="ARBA00023157"/>
    </source>
</evidence>
<dbReference type="SMART" id="SM00121">
    <property type="entry name" value="IB"/>
    <property type="match status" value="1"/>
</dbReference>
<dbReference type="GO" id="GO:0005576">
    <property type="term" value="C:extracellular region"/>
    <property type="evidence" value="ECO:0007669"/>
    <property type="project" value="UniProtKB-SubCell"/>
</dbReference>
<keyword evidence="3 6" id="KW-0732">Signal</keyword>
<keyword evidence="9" id="KW-0378">Hydrolase</keyword>
<sequence length="211" mass="21472">MALVRLLAALSALGVLGAAGAGGAPLDEDQALRALRRLHCVCSPGECEPLDEEQCPGGAVWDACRCCRVCARVEDEPCGGVHGFHGACAQGLQCVVKGRPIREAHEEGICTKVGGSCGGGVMVTGCNIVGPLCACGRAPLCPADNQDDDDAEDDDEEVAGNGLGGGGGASSGVLSRAGAEEGRPFAFATREECDLNLGVMLDGERQAYEDI</sequence>
<evidence type="ECO:0000259" key="7">
    <source>
        <dbReference type="PROSITE" id="PS51323"/>
    </source>
</evidence>
<dbReference type="AlphaFoldDB" id="A0A9C6U395"/>
<evidence type="ECO:0000256" key="5">
    <source>
        <dbReference type="SAM" id="MobiDB-lite"/>
    </source>
</evidence>
<dbReference type="GO" id="GO:0006508">
    <property type="term" value="P:proteolysis"/>
    <property type="evidence" value="ECO:0007669"/>
    <property type="project" value="UniProtKB-KW"/>
</dbReference>
<proteinExistence type="predicted"/>
<dbReference type="PROSITE" id="PS51323">
    <property type="entry name" value="IGFBP_N_2"/>
    <property type="match status" value="1"/>
</dbReference>
<keyword evidence="8" id="KW-1185">Reference proteome</keyword>
<dbReference type="OrthoDB" id="5976811at2759"/>
<accession>A0A9C6U395</accession>
<dbReference type="PANTHER" id="PTHR14186">
    <property type="entry name" value="INSULIN-LIKE GROWTH FACTOR BINDING PROTEIN-RELATED"/>
    <property type="match status" value="1"/>
</dbReference>
<dbReference type="InterPro" id="IPR000867">
    <property type="entry name" value="IGFBP-like"/>
</dbReference>
<dbReference type="Proteomes" id="UP000504606">
    <property type="component" value="Unplaced"/>
</dbReference>